<dbReference type="EMBL" id="BAAAQK010000009">
    <property type="protein sequence ID" value="GAA1850772.1"/>
    <property type="molecule type" value="Genomic_DNA"/>
</dbReference>
<dbReference type="PANTHER" id="PTHR43400:SF10">
    <property type="entry name" value="3-OXOSTEROID 1-DEHYDROGENASE"/>
    <property type="match status" value="1"/>
</dbReference>
<proteinExistence type="predicted"/>
<keyword evidence="2" id="KW-0285">Flavoprotein</keyword>
<dbReference type="Proteomes" id="UP001500449">
    <property type="component" value="Unassembled WGS sequence"/>
</dbReference>
<accession>A0ABN2N3C3</accession>
<dbReference type="InterPro" id="IPR027477">
    <property type="entry name" value="Succ_DH/fumarate_Rdtase_cat_sf"/>
</dbReference>
<keyword evidence="7" id="KW-1185">Reference proteome</keyword>
<dbReference type="InterPro" id="IPR001387">
    <property type="entry name" value="Cro/C1-type_HTH"/>
</dbReference>
<comment type="cofactor">
    <cofactor evidence="1">
        <name>FAD</name>
        <dbReference type="ChEBI" id="CHEBI:57692"/>
    </cofactor>
</comment>
<dbReference type="RefSeq" id="WP_344417564.1">
    <property type="nucleotide sequence ID" value="NZ_BAAAQK010000009.1"/>
</dbReference>
<dbReference type="Gene3D" id="3.90.700.10">
    <property type="entry name" value="Succinate dehydrogenase/fumarate reductase flavoprotein, catalytic domain"/>
    <property type="match status" value="1"/>
</dbReference>
<evidence type="ECO:0000256" key="2">
    <source>
        <dbReference type="ARBA" id="ARBA00022630"/>
    </source>
</evidence>
<evidence type="ECO:0000259" key="5">
    <source>
        <dbReference type="PROSITE" id="PS50943"/>
    </source>
</evidence>
<organism evidence="6 7">
    <name type="scientific">Pseudonocardia ailaonensis</name>
    <dbReference type="NCBI Taxonomy" id="367279"/>
    <lineage>
        <taxon>Bacteria</taxon>
        <taxon>Bacillati</taxon>
        <taxon>Actinomycetota</taxon>
        <taxon>Actinomycetes</taxon>
        <taxon>Pseudonocardiales</taxon>
        <taxon>Pseudonocardiaceae</taxon>
        <taxon>Pseudonocardia</taxon>
    </lineage>
</organism>
<sequence>MTDDDIWDVAADVVVVGSGAAGFAAAFAAQQEGASVLMLEKAGFLGGTTAKSGAYFWIPNNHLLRERGLVDDRDRALRLLARLSYPQAYAPDAERLGLSALEYDLLAAFFDNAAPALQAMTDCGAFKPGLDMEMPDYCADLPEDAVPYGRHVFPDGWRSQQDIIAGRAVDDGGTRGEFMIAEFERQARLLGIDIRTDHRAVRLITDPDGSDEGAVSVAGLEVHHRTGTVLVRARRAVVFASGGFAHNADMRRQFLRGPVFGGCAAESSTGDFVTIAGEVGAQLGNMGNAWWSQIALEMALAQPSTIRDVFMPYGDSMVLVNRFGRRVVNEKMVYNERSQIHFHWDATHREYSNLLLFQVYDDAVATNEFDNPYRVPVPMPGESVRYVVSGETLEELADALDARLAELADRTGGVRLDGDFAEQLRATITRFDTLAGSEVDPDFGRGDSPIQRHWIGPGRREGMANPTMHPFAATGPYHAIILGAGMLDTKGGPRIDAQGRVLGVRGEPIRGLYGAGNCIASPSAQAYWSAGATLGVALTFGHIAGRAAAAEPVRAFGGLS</sequence>
<dbReference type="InterPro" id="IPR003953">
    <property type="entry name" value="FAD-dep_OxRdtase_2_FAD-bd"/>
</dbReference>
<evidence type="ECO:0000313" key="6">
    <source>
        <dbReference type="EMBL" id="GAA1850772.1"/>
    </source>
</evidence>
<dbReference type="PROSITE" id="PS50943">
    <property type="entry name" value="HTH_CROC1"/>
    <property type="match status" value="1"/>
</dbReference>
<keyword evidence="4" id="KW-0560">Oxidoreductase</keyword>
<feature type="domain" description="HTH cro/C1-type" evidence="5">
    <location>
        <begin position="385"/>
        <end position="407"/>
    </location>
</feature>
<name>A0ABN2N3C3_9PSEU</name>
<protein>
    <submittedName>
        <fullName evidence="6">3-ketosteroid-delta-1-dehydrogenase</fullName>
    </submittedName>
</protein>
<dbReference type="InterPro" id="IPR036188">
    <property type="entry name" value="FAD/NAD-bd_sf"/>
</dbReference>
<evidence type="ECO:0000256" key="1">
    <source>
        <dbReference type="ARBA" id="ARBA00001974"/>
    </source>
</evidence>
<dbReference type="Gene3D" id="3.50.50.60">
    <property type="entry name" value="FAD/NAD(P)-binding domain"/>
    <property type="match status" value="1"/>
</dbReference>
<dbReference type="SUPFAM" id="SSF51905">
    <property type="entry name" value="FAD/NAD(P)-binding domain"/>
    <property type="match status" value="1"/>
</dbReference>
<dbReference type="SUPFAM" id="SSF56425">
    <property type="entry name" value="Succinate dehydrogenase/fumarate reductase flavoprotein, catalytic domain"/>
    <property type="match status" value="1"/>
</dbReference>
<gene>
    <name evidence="6" type="ORF">GCM10009836_33370</name>
</gene>
<evidence type="ECO:0000313" key="7">
    <source>
        <dbReference type="Proteomes" id="UP001500449"/>
    </source>
</evidence>
<evidence type="ECO:0000256" key="3">
    <source>
        <dbReference type="ARBA" id="ARBA00022827"/>
    </source>
</evidence>
<reference evidence="6 7" key="1">
    <citation type="journal article" date="2019" name="Int. J. Syst. Evol. Microbiol.">
        <title>The Global Catalogue of Microorganisms (GCM) 10K type strain sequencing project: providing services to taxonomists for standard genome sequencing and annotation.</title>
        <authorList>
            <consortium name="The Broad Institute Genomics Platform"/>
            <consortium name="The Broad Institute Genome Sequencing Center for Infectious Disease"/>
            <person name="Wu L."/>
            <person name="Ma J."/>
        </authorList>
    </citation>
    <scope>NUCLEOTIDE SEQUENCE [LARGE SCALE GENOMIC DNA]</scope>
    <source>
        <strain evidence="6 7">JCM 16009</strain>
    </source>
</reference>
<dbReference type="InterPro" id="IPR050315">
    <property type="entry name" value="FAD-oxidoreductase_2"/>
</dbReference>
<comment type="caution">
    <text evidence="6">The sequence shown here is derived from an EMBL/GenBank/DDBJ whole genome shotgun (WGS) entry which is preliminary data.</text>
</comment>
<keyword evidence="3" id="KW-0274">FAD</keyword>
<evidence type="ECO:0000256" key="4">
    <source>
        <dbReference type="ARBA" id="ARBA00023002"/>
    </source>
</evidence>
<dbReference type="Pfam" id="PF00890">
    <property type="entry name" value="FAD_binding_2"/>
    <property type="match status" value="1"/>
</dbReference>
<dbReference type="PANTHER" id="PTHR43400">
    <property type="entry name" value="FUMARATE REDUCTASE"/>
    <property type="match status" value="1"/>
</dbReference>